<evidence type="ECO:0000256" key="3">
    <source>
        <dbReference type="ARBA" id="ARBA00006739"/>
    </source>
</evidence>
<evidence type="ECO:0000256" key="5">
    <source>
        <dbReference type="ARBA" id="ARBA00022679"/>
    </source>
</evidence>
<evidence type="ECO:0000313" key="12">
    <source>
        <dbReference type="EMBL" id="GAA2117216.1"/>
    </source>
</evidence>
<evidence type="ECO:0000256" key="10">
    <source>
        <dbReference type="ARBA" id="ARBA00048997"/>
    </source>
</evidence>
<dbReference type="InterPro" id="IPR050256">
    <property type="entry name" value="Glycosyltransferase_2"/>
</dbReference>
<evidence type="ECO:0000256" key="6">
    <source>
        <dbReference type="ARBA" id="ARBA00022842"/>
    </source>
</evidence>
<evidence type="ECO:0000313" key="13">
    <source>
        <dbReference type="Proteomes" id="UP001501161"/>
    </source>
</evidence>
<keyword evidence="6" id="KW-0460">Magnesium</keyword>
<sequence length="281" mass="30075">MVVASVVVPAHDEAASIARTLRALRTGVGPDDLDVVVVCNGCRDATADLAREADPRARVIEIPTPSKREAVRVGNTATDVFPRVHLDADIELTGSALVELVAAVREGGAMAAAPRRAVPRAGCSPWVRWYYDVWEELPHVQSGLFGRGVVVLSEAGQARVEHLAGLMNDDLAMSEAFGPGERRVVPGAVAVVHPPRTVADLVRRRTRVATGNAQATRLGVRRTGSQTRVRTLLSLAVSRPGLAARVPVFVGVYLLASFGARRAVRVGDFDTWQRDESSRTG</sequence>
<keyword evidence="13" id="KW-1185">Reference proteome</keyword>
<name>A0ABN2XU46_9ACTN</name>
<evidence type="ECO:0000256" key="4">
    <source>
        <dbReference type="ARBA" id="ARBA00022676"/>
    </source>
</evidence>
<evidence type="ECO:0000256" key="2">
    <source>
        <dbReference type="ARBA" id="ARBA00001946"/>
    </source>
</evidence>
<proteinExistence type="inferred from homology"/>
<keyword evidence="4" id="KW-0328">Glycosyltransferase</keyword>
<comment type="similarity">
    <text evidence="3">Belongs to the glycosyltransferase 2 family.</text>
</comment>
<evidence type="ECO:0000259" key="11">
    <source>
        <dbReference type="Pfam" id="PF00535"/>
    </source>
</evidence>
<dbReference type="Gene3D" id="3.90.550.10">
    <property type="entry name" value="Spore Coat Polysaccharide Biosynthesis Protein SpsA, Chain A"/>
    <property type="match status" value="1"/>
</dbReference>
<comment type="catalytic activity">
    <reaction evidence="10">
        <text>an NDP-alpha-D-glucose + (2R)-3-phosphoglycerate = (2R)-2-O-(alpha-D-glucopyranosyl)-3-phospho-glycerate + a ribonucleoside 5'-diphosphate + H(+)</text>
        <dbReference type="Rhea" id="RHEA:47244"/>
        <dbReference type="ChEBI" id="CHEBI:15378"/>
        <dbReference type="ChEBI" id="CHEBI:57930"/>
        <dbReference type="ChEBI" id="CHEBI:58272"/>
        <dbReference type="ChEBI" id="CHEBI:62600"/>
        <dbReference type="ChEBI" id="CHEBI:76533"/>
        <dbReference type="EC" id="2.4.1.266"/>
    </reaction>
    <physiologicalReaction direction="left-to-right" evidence="10">
        <dbReference type="Rhea" id="RHEA:47245"/>
    </physiologicalReaction>
</comment>
<reference evidence="12 13" key="1">
    <citation type="journal article" date="2019" name="Int. J. Syst. Evol. Microbiol.">
        <title>The Global Catalogue of Microorganisms (GCM) 10K type strain sequencing project: providing services to taxonomists for standard genome sequencing and annotation.</title>
        <authorList>
            <consortium name="The Broad Institute Genomics Platform"/>
            <consortium name="The Broad Institute Genome Sequencing Center for Infectious Disease"/>
            <person name="Wu L."/>
            <person name="Ma J."/>
        </authorList>
    </citation>
    <scope>NUCLEOTIDE SEQUENCE [LARGE SCALE GENOMIC DNA]</scope>
    <source>
        <strain evidence="12 13">JCM 13813</strain>
    </source>
</reference>
<organism evidence="12 13">
    <name type="scientific">Nocardioides furvisabuli</name>
    <dbReference type="NCBI Taxonomy" id="375542"/>
    <lineage>
        <taxon>Bacteria</taxon>
        <taxon>Bacillati</taxon>
        <taxon>Actinomycetota</taxon>
        <taxon>Actinomycetes</taxon>
        <taxon>Propionibacteriales</taxon>
        <taxon>Nocardioidaceae</taxon>
        <taxon>Nocardioides</taxon>
    </lineage>
</organism>
<protein>
    <recommendedName>
        <fullName evidence="8">Glucosyl-3-phosphoglycerate synthase</fullName>
        <ecNumber evidence="7">2.4.1.266</ecNumber>
    </recommendedName>
</protein>
<dbReference type="InterPro" id="IPR029044">
    <property type="entry name" value="Nucleotide-diphossugar_trans"/>
</dbReference>
<dbReference type="PANTHER" id="PTHR48090:SF10">
    <property type="entry name" value="GLUCOSYL-3-PHOSPHOGLYCERATE SYNTHASE"/>
    <property type="match status" value="1"/>
</dbReference>
<dbReference type="SUPFAM" id="SSF53448">
    <property type="entry name" value="Nucleotide-diphospho-sugar transferases"/>
    <property type="match status" value="1"/>
</dbReference>
<keyword evidence="5" id="KW-0808">Transferase</keyword>
<comment type="cofactor">
    <cofactor evidence="1">
        <name>Mn(2+)</name>
        <dbReference type="ChEBI" id="CHEBI:29035"/>
    </cofactor>
</comment>
<accession>A0ABN2XU46</accession>
<dbReference type="InterPro" id="IPR001173">
    <property type="entry name" value="Glyco_trans_2-like"/>
</dbReference>
<feature type="domain" description="Glycosyltransferase 2-like" evidence="11">
    <location>
        <begin position="5"/>
        <end position="126"/>
    </location>
</feature>
<comment type="catalytic activity">
    <reaction evidence="9">
        <text>(2R)-3-phosphoglycerate + UDP-alpha-D-glucose = (2R)-2-O-(alpha-D-glucopyranosyl)-3-phospho-glycerate + UDP + H(+)</text>
        <dbReference type="Rhea" id="RHEA:31319"/>
        <dbReference type="ChEBI" id="CHEBI:15378"/>
        <dbReference type="ChEBI" id="CHEBI:58223"/>
        <dbReference type="ChEBI" id="CHEBI:58272"/>
        <dbReference type="ChEBI" id="CHEBI:58885"/>
        <dbReference type="ChEBI" id="CHEBI:62600"/>
        <dbReference type="EC" id="2.4.1.266"/>
    </reaction>
    <physiologicalReaction direction="left-to-right" evidence="9">
        <dbReference type="Rhea" id="RHEA:31320"/>
    </physiologicalReaction>
</comment>
<evidence type="ECO:0000256" key="8">
    <source>
        <dbReference type="ARBA" id="ARBA00040894"/>
    </source>
</evidence>
<comment type="cofactor">
    <cofactor evidence="2">
        <name>Mg(2+)</name>
        <dbReference type="ChEBI" id="CHEBI:18420"/>
    </cofactor>
</comment>
<evidence type="ECO:0000256" key="7">
    <source>
        <dbReference type="ARBA" id="ARBA00039022"/>
    </source>
</evidence>
<dbReference type="Proteomes" id="UP001501161">
    <property type="component" value="Unassembled WGS sequence"/>
</dbReference>
<dbReference type="Pfam" id="PF00535">
    <property type="entry name" value="Glycos_transf_2"/>
    <property type="match status" value="1"/>
</dbReference>
<comment type="caution">
    <text evidence="12">The sequence shown here is derived from an EMBL/GenBank/DDBJ whole genome shotgun (WGS) entry which is preliminary data.</text>
</comment>
<dbReference type="RefSeq" id="WP_231250708.1">
    <property type="nucleotide sequence ID" value="NZ_BAAAMQ010000017.1"/>
</dbReference>
<gene>
    <name evidence="12" type="ORF">GCM10009726_37260</name>
</gene>
<evidence type="ECO:0000256" key="9">
    <source>
        <dbReference type="ARBA" id="ARBA00048689"/>
    </source>
</evidence>
<dbReference type="EMBL" id="BAAAMQ010000017">
    <property type="protein sequence ID" value="GAA2117216.1"/>
    <property type="molecule type" value="Genomic_DNA"/>
</dbReference>
<dbReference type="PANTHER" id="PTHR48090">
    <property type="entry name" value="UNDECAPRENYL-PHOSPHATE 4-DEOXY-4-FORMAMIDO-L-ARABINOSE TRANSFERASE-RELATED"/>
    <property type="match status" value="1"/>
</dbReference>
<dbReference type="EC" id="2.4.1.266" evidence="7"/>
<evidence type="ECO:0000256" key="1">
    <source>
        <dbReference type="ARBA" id="ARBA00001936"/>
    </source>
</evidence>